<dbReference type="AlphaFoldDB" id="A0A3Q3VVD7"/>
<proteinExistence type="inferred from homology"/>
<dbReference type="Ensembl" id="ENSMMOT00000002872.1">
    <property type="protein sequence ID" value="ENSMMOP00000002827.1"/>
    <property type="gene ID" value="ENSMMOG00000002279.1"/>
</dbReference>
<evidence type="ECO:0000256" key="2">
    <source>
        <dbReference type="ARBA" id="ARBA00004300"/>
    </source>
</evidence>
<evidence type="ECO:0000313" key="11">
    <source>
        <dbReference type="Ensembl" id="ENSMMOP00000002827.1"/>
    </source>
</evidence>
<name>A0A3Q3VVD7_MOLML</name>
<keyword evidence="7" id="KW-0966">Cell projection</keyword>
<organism evidence="11 12">
    <name type="scientific">Mola mola</name>
    <name type="common">Ocean sunfish</name>
    <name type="synonym">Tetraodon mola</name>
    <dbReference type="NCBI Taxonomy" id="94237"/>
    <lineage>
        <taxon>Eukaryota</taxon>
        <taxon>Metazoa</taxon>
        <taxon>Chordata</taxon>
        <taxon>Craniata</taxon>
        <taxon>Vertebrata</taxon>
        <taxon>Euteleostomi</taxon>
        <taxon>Actinopterygii</taxon>
        <taxon>Neopterygii</taxon>
        <taxon>Teleostei</taxon>
        <taxon>Neoteleostei</taxon>
        <taxon>Acanthomorphata</taxon>
        <taxon>Eupercaria</taxon>
        <taxon>Tetraodontiformes</taxon>
        <taxon>Molidae</taxon>
        <taxon>Mola</taxon>
    </lineage>
</organism>
<dbReference type="Proteomes" id="UP000261620">
    <property type="component" value="Unplaced"/>
</dbReference>
<keyword evidence="5" id="KW-0963">Cytoplasm</keyword>
<feature type="region of interest" description="Disordered" evidence="10">
    <location>
        <begin position="86"/>
        <end position="116"/>
    </location>
</feature>
<sequence>RLELERELFAYSRSDKRISQIKRSKLRSYLKEICDREARAKMRNLELLRDVECIEIGMKEYSPDHGLLQQQKVEVMHRLYQDCSHSQPAKDFTQPPVTTYKDRQTSKGSDGGADTTSVLSHQALHHSPNRSMHSRERLPSGLLKDFRVGREDAASNRAHLFNDISGSNDSPDRCNLSDKHERVMVKLPSVRALTGTAGNVPFGRDGERGPSPLLTLTGPEKNLSPGSNSLVKIKNSHLTALYILDSFCNIEAALNDEDLEACGAVVLHEKPLFLSCQSLPLFPSLPHHSASLTPDAARLWDRWFKHALLLKERCVVSTECLVQLFTPLLLERHATYSHQVKDPQSHFYPETLFLPATASHYALPFLTELQSIEEDSQDESPVESVPIRGKKASLVPLHSHCPYVVVCFLPAAVNNGLFFLFFFSLSFCIAFWSDSDESDSEIEAALRPQPFNRNTDETDDFCD</sequence>
<accession>A0A3Q3VVD7</accession>
<evidence type="ECO:0000256" key="9">
    <source>
        <dbReference type="ARBA" id="ARBA00031153"/>
    </source>
</evidence>
<dbReference type="GO" id="GO:0005813">
    <property type="term" value="C:centrosome"/>
    <property type="evidence" value="ECO:0007669"/>
    <property type="project" value="UniProtKB-SubCell"/>
</dbReference>
<reference evidence="11" key="2">
    <citation type="submission" date="2025-09" db="UniProtKB">
        <authorList>
            <consortium name="Ensembl"/>
        </authorList>
    </citation>
    <scope>IDENTIFICATION</scope>
</reference>
<evidence type="ECO:0000256" key="6">
    <source>
        <dbReference type="ARBA" id="ARBA00023212"/>
    </source>
</evidence>
<reference evidence="11" key="1">
    <citation type="submission" date="2025-08" db="UniProtKB">
        <authorList>
            <consortium name="Ensembl"/>
        </authorList>
    </citation>
    <scope>IDENTIFICATION</scope>
</reference>
<evidence type="ECO:0000256" key="10">
    <source>
        <dbReference type="SAM" id="MobiDB-lite"/>
    </source>
</evidence>
<dbReference type="PANTHER" id="PTHR16299:SF2">
    <property type="entry name" value="CENTROSOMAL PROTEIN KIZUNA"/>
    <property type="match status" value="1"/>
</dbReference>
<evidence type="ECO:0000256" key="7">
    <source>
        <dbReference type="ARBA" id="ARBA00023273"/>
    </source>
</evidence>
<comment type="similarity">
    <text evidence="3">Belongs to the kizuna family.</text>
</comment>
<dbReference type="PANTHER" id="PTHR16299">
    <property type="entry name" value="CENTROSOMAL PROTEIN KIZUNA"/>
    <property type="match status" value="1"/>
</dbReference>
<protein>
    <recommendedName>
        <fullName evidence="4">Centrosomal protein kizuna</fullName>
    </recommendedName>
    <alternativeName>
        <fullName evidence="9">Polo-like kinase 1 substrate 1</fullName>
    </alternativeName>
</protein>
<evidence type="ECO:0000256" key="4">
    <source>
        <dbReference type="ARBA" id="ARBA00013872"/>
    </source>
</evidence>
<dbReference type="GO" id="GO:0007051">
    <property type="term" value="P:spindle organization"/>
    <property type="evidence" value="ECO:0007669"/>
    <property type="project" value="InterPro"/>
</dbReference>
<dbReference type="STRING" id="94237.ENSMMOP00000002827"/>
<evidence type="ECO:0000256" key="3">
    <source>
        <dbReference type="ARBA" id="ARBA00010767"/>
    </source>
</evidence>
<comment type="function">
    <text evidence="8">Centrosomal protein required for establishing a robust mitotic centrosome architecture that can endure the forces that converge on the centrosomes during spindle formation. Required for stabilizing the expanded pericentriolar material around the centriole.</text>
</comment>
<dbReference type="InterPro" id="IPR026742">
    <property type="entry name" value="Centrosomal_kizuma"/>
</dbReference>
<evidence type="ECO:0000256" key="5">
    <source>
        <dbReference type="ARBA" id="ARBA00022490"/>
    </source>
</evidence>
<dbReference type="OMA" id="RSSEEWP"/>
<keyword evidence="6" id="KW-0206">Cytoskeleton</keyword>
<evidence type="ECO:0000256" key="1">
    <source>
        <dbReference type="ARBA" id="ARBA00004120"/>
    </source>
</evidence>
<comment type="subcellular location">
    <subcellularLocation>
        <location evidence="1">Cytoplasm</location>
        <location evidence="1">Cytoskeleton</location>
        <location evidence="1">Cilium basal body</location>
    </subcellularLocation>
    <subcellularLocation>
        <location evidence="2">Cytoplasm</location>
        <location evidence="2">Cytoskeleton</location>
        <location evidence="2">Microtubule organizing center</location>
        <location evidence="2">Centrosome</location>
    </subcellularLocation>
</comment>
<evidence type="ECO:0000313" key="12">
    <source>
        <dbReference type="Proteomes" id="UP000261620"/>
    </source>
</evidence>
<feature type="region of interest" description="Disordered" evidence="10">
    <location>
        <begin position="444"/>
        <end position="463"/>
    </location>
</feature>
<keyword evidence="12" id="KW-1185">Reference proteome</keyword>
<evidence type="ECO:0000256" key="8">
    <source>
        <dbReference type="ARBA" id="ARBA00024919"/>
    </source>
</evidence>